<dbReference type="InterPro" id="IPR001387">
    <property type="entry name" value="Cro/C1-type_HTH"/>
</dbReference>
<dbReference type="InterPro" id="IPR010982">
    <property type="entry name" value="Lambda_DNA-bd_dom_sf"/>
</dbReference>
<keyword evidence="2" id="KW-1185">Reference proteome</keyword>
<dbReference type="GO" id="GO:0003677">
    <property type="term" value="F:DNA binding"/>
    <property type="evidence" value="ECO:0007669"/>
    <property type="project" value="InterPro"/>
</dbReference>
<sequence>MQITEAIKHMCEKSGKGVVGASQALGKSRMYLSALISRGSYPRTDTLVQIAQACGYKLVLEGNGEKIELDPEPFVNQVVVEYDPSSIERPGN</sequence>
<evidence type="ECO:0000313" key="2">
    <source>
        <dbReference type="Proteomes" id="UP000468327"/>
    </source>
</evidence>
<comment type="caution">
    <text evidence="1">The sequence shown here is derived from an EMBL/GenBank/DDBJ whole genome shotgun (WGS) entry which is preliminary data.</text>
</comment>
<proteinExistence type="predicted"/>
<evidence type="ECO:0008006" key="3">
    <source>
        <dbReference type="Google" id="ProtNLM"/>
    </source>
</evidence>
<dbReference type="EMBL" id="WPOC01000026">
    <property type="protein sequence ID" value="MVN16219.1"/>
    <property type="molecule type" value="Genomic_DNA"/>
</dbReference>
<dbReference type="CDD" id="cd00093">
    <property type="entry name" value="HTH_XRE"/>
    <property type="match status" value="1"/>
</dbReference>
<gene>
    <name evidence="1" type="ORF">GO738_12875</name>
</gene>
<evidence type="ECO:0000313" key="1">
    <source>
        <dbReference type="EMBL" id="MVN16219.1"/>
    </source>
</evidence>
<accession>A0A6N8IK04</accession>
<dbReference type="RefSeq" id="WP_092197732.1">
    <property type="nucleotide sequence ID" value="NZ_WPOC01000026.1"/>
</dbReference>
<name>A0A6N8IK04_9ACTN</name>
<protein>
    <recommendedName>
        <fullName evidence="3">Helix-turn-helix domain-containing protein</fullName>
    </recommendedName>
</protein>
<dbReference type="AlphaFoldDB" id="A0A6N8IK04"/>
<dbReference type="Proteomes" id="UP000468327">
    <property type="component" value="Unassembled WGS sequence"/>
</dbReference>
<organism evidence="1 2">
    <name type="scientific">Gordonibacter urolithinfaciens</name>
    <dbReference type="NCBI Taxonomy" id="1335613"/>
    <lineage>
        <taxon>Bacteria</taxon>
        <taxon>Bacillati</taxon>
        <taxon>Actinomycetota</taxon>
        <taxon>Coriobacteriia</taxon>
        <taxon>Eggerthellales</taxon>
        <taxon>Eggerthellaceae</taxon>
        <taxon>Gordonibacter</taxon>
    </lineage>
</organism>
<reference evidence="1 2" key="1">
    <citation type="submission" date="2019-11" db="EMBL/GenBank/DDBJ databases">
        <title>Whole genome shotgun sequencing (WGS) data from Adlercreutzia equolifaciens ResAG-91, Eggerthella lenta MRI-F36, MRI-F37, MRI-F40, ResAG-49, ResAG-88, ResAG-121, ResAG-145, and Gordonibacter sp. ResAG-5, ResAG-26, ResAG-43, ResAG-50, ResAG-59.</title>
        <authorList>
            <person name="Stoll D.A."/>
            <person name="Danylec N."/>
            <person name="Franz C.M.A.P."/>
            <person name="Huch M."/>
        </authorList>
    </citation>
    <scope>NUCLEOTIDE SEQUENCE [LARGE SCALE GENOMIC DNA]</scope>
    <source>
        <strain evidence="1 2">ResAG-59</strain>
    </source>
</reference>
<dbReference type="SUPFAM" id="SSF47413">
    <property type="entry name" value="lambda repressor-like DNA-binding domains"/>
    <property type="match status" value="1"/>
</dbReference>